<dbReference type="AlphaFoldDB" id="A0A075MPJ9"/>
<protein>
    <submittedName>
        <fullName evidence="2">Uncharacterized protein</fullName>
    </submittedName>
</protein>
<dbReference type="eggNOG" id="arCOG04153">
    <property type="taxonomic scope" value="Archaea"/>
</dbReference>
<dbReference type="GeneID" id="41596510"/>
<dbReference type="RefSeq" id="WP_148699640.1">
    <property type="nucleotide sequence ID" value="NZ_CP007174.1"/>
</dbReference>
<dbReference type="SUPFAM" id="SSF46785">
    <property type="entry name" value="Winged helix' DNA-binding domain"/>
    <property type="match status" value="1"/>
</dbReference>
<dbReference type="EMBL" id="CP007174">
    <property type="protein sequence ID" value="AIF82727.1"/>
    <property type="molecule type" value="Genomic_DNA"/>
</dbReference>
<name>A0A075MPJ9_9ARCH</name>
<dbReference type="Gene3D" id="1.10.10.10">
    <property type="entry name" value="Winged helix-like DNA-binding domain superfamily/Winged helix DNA-binding domain"/>
    <property type="match status" value="1"/>
</dbReference>
<keyword evidence="3" id="KW-1185">Reference proteome</keyword>
<feature type="compositionally biased region" description="Low complexity" evidence="1">
    <location>
        <begin position="125"/>
        <end position="139"/>
    </location>
</feature>
<evidence type="ECO:0000313" key="2">
    <source>
        <dbReference type="EMBL" id="AIF82727.1"/>
    </source>
</evidence>
<dbReference type="InterPro" id="IPR036390">
    <property type="entry name" value="WH_DNA-bd_sf"/>
</dbReference>
<dbReference type="KEGG" id="nev:NTE_00647"/>
<feature type="region of interest" description="Disordered" evidence="1">
    <location>
        <begin position="125"/>
        <end position="148"/>
    </location>
</feature>
<gene>
    <name evidence="2" type="ORF">NTE_00647</name>
</gene>
<accession>A0A075MPJ9</accession>
<evidence type="ECO:0000256" key="1">
    <source>
        <dbReference type="SAM" id="MobiDB-lite"/>
    </source>
</evidence>
<dbReference type="HOGENOM" id="CLU_142666_0_0_2"/>
<dbReference type="OrthoDB" id="31046at2157"/>
<sequence length="148" mass="16842">MKLNEAQIEDLTGKVFRTIVSNGKGGILQSELWKELDLTSRDGSRVAIRLERRALIRREKMLENGRWTYKLFATKLPIDTSSVENAPCLTCPVEHMCSIDGSYSPITCNLIEDWLVLSLNMANQQQRRPSQQDQQSSTSKTEEVDPSR</sequence>
<reference evidence="2 3" key="1">
    <citation type="journal article" date="2014" name="PLoS ONE">
        <title>Genome Sequence of Candidatus Nitrososphaera evergladensis from Group I.1b Enriched from Everglades Soil Reveals Novel Genomic Features of the Ammonia-Oxidizing Archaea.</title>
        <authorList>
            <person name="Zhalnina K.V."/>
            <person name="Dias R."/>
            <person name="Leonard M.T."/>
            <person name="Dorr de Quadros P."/>
            <person name="Camargo F.A."/>
            <person name="Drew J.C."/>
            <person name="Farmerie W.G."/>
            <person name="Daroub S.H."/>
            <person name="Triplett E.W."/>
        </authorList>
    </citation>
    <scope>NUCLEOTIDE SEQUENCE [LARGE SCALE GENOMIC DNA]</scope>
    <source>
        <strain evidence="2 3">SR1</strain>
    </source>
</reference>
<organism evidence="2 3">
    <name type="scientific">Candidatus Nitrososphaera evergladensis SR1</name>
    <dbReference type="NCBI Taxonomy" id="1459636"/>
    <lineage>
        <taxon>Archaea</taxon>
        <taxon>Nitrososphaerota</taxon>
        <taxon>Nitrososphaeria</taxon>
        <taxon>Nitrososphaerales</taxon>
        <taxon>Nitrososphaeraceae</taxon>
        <taxon>Nitrososphaera</taxon>
    </lineage>
</organism>
<dbReference type="Proteomes" id="UP000028194">
    <property type="component" value="Chromosome"/>
</dbReference>
<dbReference type="STRING" id="1459636.NTE_00647"/>
<dbReference type="InterPro" id="IPR036388">
    <property type="entry name" value="WH-like_DNA-bd_sf"/>
</dbReference>
<evidence type="ECO:0000313" key="3">
    <source>
        <dbReference type="Proteomes" id="UP000028194"/>
    </source>
</evidence>
<proteinExistence type="predicted"/>